<feature type="region of interest" description="Disordered" evidence="1">
    <location>
        <begin position="466"/>
        <end position="502"/>
    </location>
</feature>
<feature type="compositionally biased region" description="Pro residues" evidence="1">
    <location>
        <begin position="108"/>
        <end position="129"/>
    </location>
</feature>
<feature type="compositionally biased region" description="Low complexity" evidence="1">
    <location>
        <begin position="466"/>
        <end position="486"/>
    </location>
</feature>
<name>A0A7S0RAD0_9CHLO</name>
<sequence length="704" mass="72509">MDQGECPLCMKPVDATKENAVRLTCRAAGCGQDGDSCYHVDCHMKRMKTILHNTQMLKAGHAANFPCPKANCPGKIKNIIWLEGKKNEEKKQKRIEAAIKAATVQRQKPPPAPKPAPKPKVAEPPPAPNRPRNAPVPVTSTFVSTKAAKPTPAQQAAYMEAMKKAAREARAELGLAQGAAAGGGTAAPAARAASPASAPPGFKVLSVARPANTALEQPQQPVGGKPWGGVAAVGAGVQDRLKADLQSAIPGAVFVEKKGKKKVGAAGTKGAWPGGNANGASGSGSHTPREEEAAAVTLSDFDSSAHEMLRGAAAAEGHINSAQSYLEMLRRMGMDVGYADSDDGGEGGEAEGDEQEGSGEAESEDQLALPPQDSGELPAVAGPLAEGDAAAIAAVEEDYMSPEDLDAWLSGGGLDEDGVLWFMSDGEWFAAYPDGRVEPKDGPPASMSGGALRSPAEVLLAPEPAQQAPAPTITPQTPPAAVTTPLPASPLPVPSPSPPAAIPTPQPAVPVQTLFTMPNMGQPPGMVQPSAMLTSAAMATQMMGQQHHQAMMGMMQQPQMYGGMGYGQVMGAHMGGGMMMQPGMMMPGMMPQTSMAMTPGMAMYMGNMGLAAAMQQQQQHQMQQHQMQQAQVVPPLWSAGHAAKAAAPSGAHALLQQVNVQHQQAVQSSAVAAPHMAAGSAGTAASPPSQQDALVDELMGLLVG</sequence>
<feature type="region of interest" description="Disordered" evidence="1">
    <location>
        <begin position="336"/>
        <end position="381"/>
    </location>
</feature>
<feature type="region of interest" description="Disordered" evidence="1">
    <location>
        <begin position="101"/>
        <end position="137"/>
    </location>
</feature>
<evidence type="ECO:0000256" key="1">
    <source>
        <dbReference type="SAM" id="MobiDB-lite"/>
    </source>
</evidence>
<feature type="compositionally biased region" description="Acidic residues" evidence="1">
    <location>
        <begin position="340"/>
        <end position="365"/>
    </location>
</feature>
<organism evidence="2">
    <name type="scientific">Chlamydomonas leiostraca</name>
    <dbReference type="NCBI Taxonomy" id="1034604"/>
    <lineage>
        <taxon>Eukaryota</taxon>
        <taxon>Viridiplantae</taxon>
        <taxon>Chlorophyta</taxon>
        <taxon>core chlorophytes</taxon>
        <taxon>Chlorophyceae</taxon>
        <taxon>CS clade</taxon>
        <taxon>Chlamydomonadales</taxon>
        <taxon>Chlamydomonadaceae</taxon>
        <taxon>Chlamydomonas</taxon>
    </lineage>
</organism>
<accession>A0A7S0RAD0</accession>
<protein>
    <submittedName>
        <fullName evidence="2">Uncharacterized protein</fullName>
    </submittedName>
</protein>
<evidence type="ECO:0000313" key="2">
    <source>
        <dbReference type="EMBL" id="CAD8671570.1"/>
    </source>
</evidence>
<dbReference type="AlphaFoldDB" id="A0A7S0RAD0"/>
<gene>
    <name evidence="2" type="ORF">CLEI1391_LOCUS4779</name>
</gene>
<feature type="compositionally biased region" description="Pro residues" evidence="1">
    <location>
        <begin position="487"/>
        <end position="502"/>
    </location>
</feature>
<proteinExistence type="predicted"/>
<reference evidence="2" key="1">
    <citation type="submission" date="2021-01" db="EMBL/GenBank/DDBJ databases">
        <authorList>
            <person name="Corre E."/>
            <person name="Pelletier E."/>
            <person name="Niang G."/>
            <person name="Scheremetjew M."/>
            <person name="Finn R."/>
            <person name="Kale V."/>
            <person name="Holt S."/>
            <person name="Cochrane G."/>
            <person name="Meng A."/>
            <person name="Brown T."/>
            <person name="Cohen L."/>
        </authorList>
    </citation>
    <scope>NUCLEOTIDE SEQUENCE</scope>
    <source>
        <strain evidence="2">SAG 11-49</strain>
    </source>
</reference>
<dbReference type="EMBL" id="HBFB01008475">
    <property type="protein sequence ID" value="CAD8671570.1"/>
    <property type="molecule type" value="Transcribed_RNA"/>
</dbReference>
<feature type="region of interest" description="Disordered" evidence="1">
    <location>
        <begin position="263"/>
        <end position="294"/>
    </location>
</feature>